<reference evidence="14" key="1">
    <citation type="submission" date="2022-05" db="EMBL/GenBank/DDBJ databases">
        <title>The Musa troglodytarum L. genome provides insights into the mechanism of non-climacteric behaviour and enrichment of carotenoids.</title>
        <authorList>
            <person name="Wang J."/>
        </authorList>
    </citation>
    <scope>NUCLEOTIDE SEQUENCE</scope>
    <source>
        <tissue evidence="14">Leaf</tissue>
    </source>
</reference>
<dbReference type="InterPro" id="IPR006780">
    <property type="entry name" value="YABBY"/>
</dbReference>
<keyword evidence="5" id="KW-0863">Zinc-finger</keyword>
<dbReference type="FunFam" id="1.10.30.10:FF:000039">
    <property type="entry name" value="protein CRABS CLAW isoform X3"/>
    <property type="match status" value="1"/>
</dbReference>
<dbReference type="Proteomes" id="UP001055439">
    <property type="component" value="Chromosome 2"/>
</dbReference>
<dbReference type="GO" id="GO:0048366">
    <property type="term" value="P:leaf development"/>
    <property type="evidence" value="ECO:0007669"/>
    <property type="project" value="TreeGrafter"/>
</dbReference>
<keyword evidence="9" id="KW-0238">DNA-binding</keyword>
<feature type="region of interest" description="Disordered" evidence="11">
    <location>
        <begin position="131"/>
        <end position="160"/>
    </location>
</feature>
<gene>
    <name evidence="14" type="ORF">MUK42_28741</name>
</gene>
<evidence type="ECO:0000256" key="3">
    <source>
        <dbReference type="ARBA" id="ARBA00022473"/>
    </source>
</evidence>
<comment type="subcellular location">
    <subcellularLocation>
        <location evidence="1">Nucleus</location>
    </subcellularLocation>
</comment>
<evidence type="ECO:0000313" key="14">
    <source>
        <dbReference type="EMBL" id="URD89879.1"/>
    </source>
</evidence>
<dbReference type="Pfam" id="PF04690">
    <property type="entry name" value="YABBY"/>
    <property type="match status" value="1"/>
</dbReference>
<dbReference type="InterPro" id="IPR056776">
    <property type="entry name" value="YABBY_N"/>
</dbReference>
<dbReference type="PANTHER" id="PTHR31675">
    <property type="entry name" value="PROTEIN YABBY 6-RELATED"/>
    <property type="match status" value="1"/>
</dbReference>
<comment type="similarity">
    <text evidence="2">Belongs to the YABBY family.</text>
</comment>
<feature type="region of interest" description="Disordered" evidence="11">
    <location>
        <begin position="214"/>
        <end position="247"/>
    </location>
</feature>
<dbReference type="CDD" id="cd00084">
    <property type="entry name" value="HMG-box_SF"/>
    <property type="match status" value="1"/>
</dbReference>
<dbReference type="InterPro" id="IPR036910">
    <property type="entry name" value="HMG_box_dom_sf"/>
</dbReference>
<dbReference type="PANTHER" id="PTHR31675:SF1">
    <property type="entry name" value="PROTEIN CRABS CLAW"/>
    <property type="match status" value="1"/>
</dbReference>
<evidence type="ECO:0000259" key="12">
    <source>
        <dbReference type="Pfam" id="PF04690"/>
    </source>
</evidence>
<dbReference type="GO" id="GO:0003677">
    <property type="term" value="F:DNA binding"/>
    <property type="evidence" value="ECO:0007669"/>
    <property type="project" value="UniProtKB-KW"/>
</dbReference>
<accession>A0A9E7JRD9</accession>
<dbReference type="GO" id="GO:0008270">
    <property type="term" value="F:zinc ion binding"/>
    <property type="evidence" value="ECO:0007669"/>
    <property type="project" value="UniProtKB-KW"/>
</dbReference>
<dbReference type="SUPFAM" id="SSF47095">
    <property type="entry name" value="HMG-box"/>
    <property type="match status" value="1"/>
</dbReference>
<keyword evidence="6" id="KW-0221">Differentiation</keyword>
<dbReference type="Pfam" id="PF24868">
    <property type="entry name" value="YABBY_N"/>
    <property type="match status" value="1"/>
</dbReference>
<dbReference type="EMBL" id="CP097504">
    <property type="protein sequence ID" value="URD89879.1"/>
    <property type="molecule type" value="Genomic_DNA"/>
</dbReference>
<evidence type="ECO:0000256" key="10">
    <source>
        <dbReference type="ARBA" id="ARBA00023242"/>
    </source>
</evidence>
<keyword evidence="7" id="KW-0862">Zinc</keyword>
<dbReference type="GO" id="GO:0005634">
    <property type="term" value="C:nucleus"/>
    <property type="evidence" value="ECO:0007669"/>
    <property type="project" value="UniProtKB-SubCell"/>
</dbReference>
<feature type="compositionally biased region" description="Low complexity" evidence="11">
    <location>
        <begin position="133"/>
        <end position="148"/>
    </location>
</feature>
<dbReference type="OrthoDB" id="667577at2759"/>
<dbReference type="InterPro" id="IPR056775">
    <property type="entry name" value="YABBY_C"/>
</dbReference>
<evidence type="ECO:0000256" key="2">
    <source>
        <dbReference type="ARBA" id="ARBA00010325"/>
    </source>
</evidence>
<protein>
    <submittedName>
        <fullName evidence="14">Protein DROOPING LEAF</fullName>
    </submittedName>
</protein>
<evidence type="ECO:0000256" key="6">
    <source>
        <dbReference type="ARBA" id="ARBA00022782"/>
    </source>
</evidence>
<evidence type="ECO:0000256" key="8">
    <source>
        <dbReference type="ARBA" id="ARBA00023089"/>
    </source>
</evidence>
<evidence type="ECO:0000256" key="5">
    <source>
        <dbReference type="ARBA" id="ARBA00022771"/>
    </source>
</evidence>
<keyword evidence="8" id="KW-0287">Flowering</keyword>
<evidence type="ECO:0000256" key="4">
    <source>
        <dbReference type="ARBA" id="ARBA00022723"/>
    </source>
</evidence>
<feature type="domain" description="YABBY protein C-terminal" evidence="12">
    <location>
        <begin position="153"/>
        <end position="210"/>
    </location>
</feature>
<dbReference type="GO" id="GO:0003002">
    <property type="term" value="P:regionalization"/>
    <property type="evidence" value="ECO:0007669"/>
    <property type="project" value="UniProtKB-ARBA"/>
</dbReference>
<keyword evidence="15" id="KW-1185">Reference proteome</keyword>
<evidence type="ECO:0000256" key="7">
    <source>
        <dbReference type="ARBA" id="ARBA00022833"/>
    </source>
</evidence>
<organism evidence="14 15">
    <name type="scientific">Musa troglodytarum</name>
    <name type="common">fe'i banana</name>
    <dbReference type="NCBI Taxonomy" id="320322"/>
    <lineage>
        <taxon>Eukaryota</taxon>
        <taxon>Viridiplantae</taxon>
        <taxon>Streptophyta</taxon>
        <taxon>Embryophyta</taxon>
        <taxon>Tracheophyta</taxon>
        <taxon>Spermatophyta</taxon>
        <taxon>Magnoliopsida</taxon>
        <taxon>Liliopsida</taxon>
        <taxon>Zingiberales</taxon>
        <taxon>Musaceae</taxon>
        <taxon>Musa</taxon>
    </lineage>
</organism>
<keyword evidence="10" id="KW-0539">Nucleus</keyword>
<name>A0A9E7JRD9_9LILI</name>
<dbReference type="GO" id="GO:0045165">
    <property type="term" value="P:cell fate commitment"/>
    <property type="evidence" value="ECO:0007669"/>
    <property type="project" value="TreeGrafter"/>
</dbReference>
<feature type="domain" description="YABBY N-terminal" evidence="13">
    <location>
        <begin position="63"/>
        <end position="120"/>
    </location>
</feature>
<dbReference type="Gene3D" id="1.10.30.10">
    <property type="entry name" value="High mobility group box domain"/>
    <property type="match status" value="1"/>
</dbReference>
<evidence type="ECO:0000313" key="15">
    <source>
        <dbReference type="Proteomes" id="UP001055439"/>
    </source>
</evidence>
<evidence type="ECO:0000259" key="13">
    <source>
        <dbReference type="Pfam" id="PF24868"/>
    </source>
</evidence>
<feature type="compositionally biased region" description="Polar residues" evidence="11">
    <location>
        <begin position="233"/>
        <end position="247"/>
    </location>
</feature>
<evidence type="ECO:0000256" key="1">
    <source>
        <dbReference type="ARBA" id="ARBA00004123"/>
    </source>
</evidence>
<sequence>MAVRTVSGVPPGHYCQNRTLSHGARHIPVKNSWTQESRLPLLSLSSPSSSSISLYVLMDLVSPMEHLCYVRCTYCNTVLAVGVPSKPMMDTVTVRCGHCNHVSFLCPRSMEQSHSPTNHQLGLQGGCTDCLRSQPSPSSSSSSSSNSNEQTIQKPSFVMKRKVFAPEKKHRMPSAYNRFMREEIQRIKASKPDIPHREAFSMASKNWAKCDPRCSSIDDKTAPVPQVERSCPTMENTNFNEQTELKD</sequence>
<dbReference type="GO" id="GO:0048479">
    <property type="term" value="P:style development"/>
    <property type="evidence" value="ECO:0007669"/>
    <property type="project" value="TreeGrafter"/>
</dbReference>
<keyword evidence="3" id="KW-0217">Developmental protein</keyword>
<keyword evidence="4" id="KW-0479">Metal-binding</keyword>
<dbReference type="GO" id="GO:0010582">
    <property type="term" value="P:floral meristem determinacy"/>
    <property type="evidence" value="ECO:0007669"/>
    <property type="project" value="TreeGrafter"/>
</dbReference>
<proteinExistence type="inferred from homology"/>
<evidence type="ECO:0000256" key="11">
    <source>
        <dbReference type="SAM" id="MobiDB-lite"/>
    </source>
</evidence>
<evidence type="ECO:0000256" key="9">
    <source>
        <dbReference type="ARBA" id="ARBA00023125"/>
    </source>
</evidence>
<dbReference type="AlphaFoldDB" id="A0A9E7JRD9"/>